<evidence type="ECO:0000313" key="2">
    <source>
        <dbReference type="Proteomes" id="UP000597138"/>
    </source>
</evidence>
<accession>A0ABQ1RIQ7</accession>
<sequence>MRSRIRNEASLTLKAETESRCNDALSHDGQMVERVVKAERESYNENRGAYRHDIP</sequence>
<protein>
    <submittedName>
        <fullName evidence="1">Uncharacterized protein</fullName>
    </submittedName>
</protein>
<dbReference type="EMBL" id="BMEG01000003">
    <property type="protein sequence ID" value="GGD69604.1"/>
    <property type="molecule type" value="Genomic_DNA"/>
</dbReference>
<keyword evidence="2" id="KW-1185">Reference proteome</keyword>
<organism evidence="1 2">
    <name type="scientific">Caballeronia grimmiae</name>
    <dbReference type="NCBI Taxonomy" id="1071679"/>
    <lineage>
        <taxon>Bacteria</taxon>
        <taxon>Pseudomonadati</taxon>
        <taxon>Pseudomonadota</taxon>
        <taxon>Betaproteobacteria</taxon>
        <taxon>Burkholderiales</taxon>
        <taxon>Burkholderiaceae</taxon>
        <taxon>Caballeronia</taxon>
    </lineage>
</organism>
<comment type="caution">
    <text evidence="1">The sequence shown here is derived from an EMBL/GenBank/DDBJ whole genome shotgun (WGS) entry which is preliminary data.</text>
</comment>
<proteinExistence type="predicted"/>
<dbReference type="Proteomes" id="UP000597138">
    <property type="component" value="Unassembled WGS sequence"/>
</dbReference>
<reference evidence="2" key="1">
    <citation type="journal article" date="2019" name="Int. J. Syst. Evol. Microbiol.">
        <title>The Global Catalogue of Microorganisms (GCM) 10K type strain sequencing project: providing services to taxonomists for standard genome sequencing and annotation.</title>
        <authorList>
            <consortium name="The Broad Institute Genomics Platform"/>
            <consortium name="The Broad Institute Genome Sequencing Center for Infectious Disease"/>
            <person name="Wu L."/>
            <person name="Ma J."/>
        </authorList>
    </citation>
    <scope>NUCLEOTIDE SEQUENCE [LARGE SCALE GENOMIC DNA]</scope>
    <source>
        <strain evidence="2">CGMCC 1.11013</strain>
    </source>
</reference>
<evidence type="ECO:0000313" key="1">
    <source>
        <dbReference type="EMBL" id="GGD69604.1"/>
    </source>
</evidence>
<name>A0ABQ1RIQ7_9BURK</name>
<gene>
    <name evidence="1" type="ORF">GCM10010985_25120</name>
</gene>